<name>A0A9W8XYV8_9PLEO</name>
<feature type="compositionally biased region" description="Polar residues" evidence="1">
    <location>
        <begin position="358"/>
        <end position="378"/>
    </location>
</feature>
<evidence type="ECO:0000256" key="1">
    <source>
        <dbReference type="SAM" id="MobiDB-lite"/>
    </source>
</evidence>
<feature type="region of interest" description="Disordered" evidence="1">
    <location>
        <begin position="163"/>
        <end position="400"/>
    </location>
</feature>
<feature type="compositionally biased region" description="Basic and acidic residues" evidence="1">
    <location>
        <begin position="681"/>
        <end position="699"/>
    </location>
</feature>
<feature type="compositionally biased region" description="Basic and acidic residues" evidence="1">
    <location>
        <begin position="163"/>
        <end position="174"/>
    </location>
</feature>
<feature type="region of interest" description="Disordered" evidence="1">
    <location>
        <begin position="1"/>
        <end position="151"/>
    </location>
</feature>
<feature type="compositionally biased region" description="Basic and acidic residues" evidence="1">
    <location>
        <begin position="233"/>
        <end position="243"/>
    </location>
</feature>
<sequence>MSDSEWSLTSPSASEASKASDHDAPDSADGLLESISVHAGSPAPTKTMAKKEWTASSAEKEEEASEKMMAARLKAKDKPPAKDKVVTKQPEIVEGRRKLSRQIERDPRDDGFGRGGARVTQSSHIQNEVRDDGFGAKVSKEKAMKKKHAEEEGKIKGVEVGDKVAPKKGKDIVDKVVPTKKTRTKTKGSVEKEKNEVTSRTEVEKRQSSKAPETFSPFDHGTGEENEEPVSTRVREGRKDARNTKAANEGGGKITVTKRSVATQEAERGARASERVNRPPAEPRPVRVTRSTSGAPKHRSDQNPIVPRRHPQASQAVHTRTTLKGNGGDGHMLPRSSQGSGKQRETTAHVDDEMRTNLHPQRQNSLSENSGQQDTVDLSNHADDTEDKRTVTEESIKQSTGSVKFLDPKSKDMLDQILKLASNSLEWSGFISLEDYSPDQGKALIREFGHSSTGQMLIYILGKISDSTTKTYKHTCFDYETIYVRVGDEAKRYRPNEIWKGYTLLVNGKRELDQKTEKEKARWYKSVWKKIVSRTPYFLDGRGDTIHDPRYLSYVLLLVFTLASPQALELHIQRKGTLPTEYTVWYEDGVSHLLKHLRKDIYPNLPTWKVTEIFHRLSAKIQADQVLYDMDTESDSDSDSKPNTTDGDTEGQRDTVTETQNTADSAESDGGSVASKRKSSRTHDAREHAAKRPRVDLNG</sequence>
<feature type="compositionally biased region" description="Basic and acidic residues" evidence="1">
    <location>
        <begin position="188"/>
        <end position="207"/>
    </location>
</feature>
<feature type="compositionally biased region" description="Polar residues" evidence="1">
    <location>
        <begin position="312"/>
        <end position="324"/>
    </location>
</feature>
<dbReference type="EMBL" id="JAPEUY010000020">
    <property type="protein sequence ID" value="KAJ4362918.1"/>
    <property type="molecule type" value="Genomic_DNA"/>
</dbReference>
<feature type="compositionally biased region" description="Basic and acidic residues" evidence="1">
    <location>
        <begin position="127"/>
        <end position="151"/>
    </location>
</feature>
<dbReference type="Proteomes" id="UP001140560">
    <property type="component" value="Unassembled WGS sequence"/>
</dbReference>
<reference evidence="2" key="1">
    <citation type="submission" date="2022-10" db="EMBL/GenBank/DDBJ databases">
        <title>Tapping the CABI collections for fungal endophytes: first genome assemblies for Collariella, Neodidymelliopsis, Ascochyta clinopodiicola, Didymella pomorum, Didymosphaeria variabile, Neocosmospora piperis and Neocucurbitaria cava.</title>
        <authorList>
            <person name="Hill R."/>
        </authorList>
    </citation>
    <scope>NUCLEOTIDE SEQUENCE</scope>
    <source>
        <strain evidence="2">IMI 356814</strain>
    </source>
</reference>
<feature type="compositionally biased region" description="Basic and acidic residues" evidence="1">
    <location>
        <begin position="342"/>
        <end position="356"/>
    </location>
</feature>
<evidence type="ECO:0000313" key="3">
    <source>
        <dbReference type="Proteomes" id="UP001140560"/>
    </source>
</evidence>
<feature type="compositionally biased region" description="Basic and acidic residues" evidence="1">
    <location>
        <begin position="265"/>
        <end position="277"/>
    </location>
</feature>
<feature type="compositionally biased region" description="Polar residues" evidence="1">
    <location>
        <begin position="1"/>
        <end position="17"/>
    </location>
</feature>
<feature type="compositionally biased region" description="Basic and acidic residues" evidence="1">
    <location>
        <begin position="74"/>
        <end position="112"/>
    </location>
</feature>
<dbReference type="AlphaFoldDB" id="A0A9W8XYV8"/>
<feature type="region of interest" description="Disordered" evidence="1">
    <location>
        <begin position="630"/>
        <end position="699"/>
    </location>
</feature>
<evidence type="ECO:0000313" key="2">
    <source>
        <dbReference type="EMBL" id="KAJ4362918.1"/>
    </source>
</evidence>
<dbReference type="OrthoDB" id="10571818at2759"/>
<comment type="caution">
    <text evidence="2">The sequence shown here is derived from an EMBL/GenBank/DDBJ whole genome shotgun (WGS) entry which is preliminary data.</text>
</comment>
<organism evidence="2 3">
    <name type="scientific">Neocucurbitaria cava</name>
    <dbReference type="NCBI Taxonomy" id="798079"/>
    <lineage>
        <taxon>Eukaryota</taxon>
        <taxon>Fungi</taxon>
        <taxon>Dikarya</taxon>
        <taxon>Ascomycota</taxon>
        <taxon>Pezizomycotina</taxon>
        <taxon>Dothideomycetes</taxon>
        <taxon>Pleosporomycetidae</taxon>
        <taxon>Pleosporales</taxon>
        <taxon>Pleosporineae</taxon>
        <taxon>Cucurbitariaceae</taxon>
        <taxon>Neocucurbitaria</taxon>
    </lineage>
</organism>
<keyword evidence="3" id="KW-1185">Reference proteome</keyword>
<accession>A0A9W8XYV8</accession>
<feature type="compositionally biased region" description="Basic and acidic residues" evidence="1">
    <location>
        <begin position="380"/>
        <end position="396"/>
    </location>
</feature>
<proteinExistence type="predicted"/>
<gene>
    <name evidence="2" type="ORF">N0V83_010035</name>
</gene>
<protein>
    <submittedName>
        <fullName evidence="2">Uncharacterized protein</fullName>
    </submittedName>
</protein>